<sequence length="428" mass="45105">MSLHDPAARPLVIADMPERTVPPALPAMIAAADPPGQPALFVLVVDDDEDIVLNLAEGLELSGHAVLTAHSAAQARAVMAGRDDIGVVITDIRMPGEDGLKLAQTIMSGRPDEVAVEVVVITGHATVQDAAAAIRLHVFDFLPKPFTVDAAAEAVERALARARSRRADGAQRRDLLRRTEEAERARAEMERQVGGAEGRLSAMPVGFAPAEALRRELHAISHALRTPLHAIAGGADLLKLRGGTLDDAAARDDMDMLQDGVQRAVEAVALVEELHRTDASPPEEEVAPLDLSLAMARLAQRLRRRDPPPAADLLVEAGAGILVRCLPNDLRRVIDLCADSALAWAPPGATVVLAAQPVQAGMVEASFAVRSGGAGADHPAAVLSDFARTQEDLRFAIARRLAERHGGRLTSTGGADGAMTLRLLLPAG</sequence>
<dbReference type="EMBL" id="FOSQ01000002">
    <property type="protein sequence ID" value="SFK41634.1"/>
    <property type="molecule type" value="Genomic_DNA"/>
</dbReference>
<dbReference type="GO" id="GO:0000155">
    <property type="term" value="F:phosphorelay sensor kinase activity"/>
    <property type="evidence" value="ECO:0007669"/>
    <property type="project" value="InterPro"/>
</dbReference>
<keyword evidence="9" id="KW-0175">Coiled coil</keyword>
<dbReference type="Gene3D" id="1.10.287.130">
    <property type="match status" value="1"/>
</dbReference>
<dbReference type="GO" id="GO:0006355">
    <property type="term" value="P:regulation of DNA-templated transcription"/>
    <property type="evidence" value="ECO:0007669"/>
    <property type="project" value="TreeGrafter"/>
</dbReference>
<dbReference type="Gene3D" id="3.40.50.2300">
    <property type="match status" value="1"/>
</dbReference>
<evidence type="ECO:0000313" key="13">
    <source>
        <dbReference type="Proteomes" id="UP000199473"/>
    </source>
</evidence>
<dbReference type="SUPFAM" id="SSF52172">
    <property type="entry name" value="CheY-like"/>
    <property type="match status" value="1"/>
</dbReference>
<dbReference type="InterPro" id="IPR003661">
    <property type="entry name" value="HisK_dim/P_dom"/>
</dbReference>
<dbReference type="InterPro" id="IPR011006">
    <property type="entry name" value="CheY-like_superfamily"/>
</dbReference>
<dbReference type="RefSeq" id="WP_092958427.1">
    <property type="nucleotide sequence ID" value="NZ_FOSQ01000002.1"/>
</dbReference>
<dbReference type="PROSITE" id="PS50110">
    <property type="entry name" value="RESPONSE_REGULATORY"/>
    <property type="match status" value="1"/>
</dbReference>
<evidence type="ECO:0000259" key="11">
    <source>
        <dbReference type="PROSITE" id="PS50110"/>
    </source>
</evidence>
<dbReference type="CDD" id="cd00082">
    <property type="entry name" value="HisKA"/>
    <property type="match status" value="1"/>
</dbReference>
<dbReference type="Proteomes" id="UP000199473">
    <property type="component" value="Unassembled WGS sequence"/>
</dbReference>
<keyword evidence="3 8" id="KW-0597">Phosphoprotein</keyword>
<dbReference type="InterPro" id="IPR005467">
    <property type="entry name" value="His_kinase_dom"/>
</dbReference>
<dbReference type="STRING" id="1123062.SAMN02745775_102383"/>
<protein>
    <recommendedName>
        <fullName evidence="2">histidine kinase</fullName>
        <ecNumber evidence="2">2.7.13.3</ecNumber>
    </recommendedName>
</protein>
<evidence type="ECO:0000313" key="12">
    <source>
        <dbReference type="EMBL" id="SFK41634.1"/>
    </source>
</evidence>
<evidence type="ECO:0000259" key="10">
    <source>
        <dbReference type="PROSITE" id="PS50109"/>
    </source>
</evidence>
<feature type="domain" description="Response regulatory" evidence="11">
    <location>
        <begin position="41"/>
        <end position="159"/>
    </location>
</feature>
<feature type="coiled-coil region" evidence="9">
    <location>
        <begin position="172"/>
        <end position="199"/>
    </location>
</feature>
<organism evidence="12 13">
    <name type="scientific">Falsiroseomonas stagni DSM 19981</name>
    <dbReference type="NCBI Taxonomy" id="1123062"/>
    <lineage>
        <taxon>Bacteria</taxon>
        <taxon>Pseudomonadati</taxon>
        <taxon>Pseudomonadota</taxon>
        <taxon>Alphaproteobacteria</taxon>
        <taxon>Acetobacterales</taxon>
        <taxon>Roseomonadaceae</taxon>
        <taxon>Falsiroseomonas</taxon>
    </lineage>
</organism>
<name>A0A1I3ZC02_9PROT</name>
<dbReference type="PANTHER" id="PTHR48111:SF1">
    <property type="entry name" value="TWO-COMPONENT RESPONSE REGULATOR ORR33"/>
    <property type="match status" value="1"/>
</dbReference>
<dbReference type="InterPro" id="IPR039420">
    <property type="entry name" value="WalR-like"/>
</dbReference>
<gene>
    <name evidence="12" type="ORF">SAMN02745775_102383</name>
</gene>
<dbReference type="GO" id="GO:0005829">
    <property type="term" value="C:cytosol"/>
    <property type="evidence" value="ECO:0007669"/>
    <property type="project" value="TreeGrafter"/>
</dbReference>
<evidence type="ECO:0000256" key="8">
    <source>
        <dbReference type="PROSITE-ProRule" id="PRU00169"/>
    </source>
</evidence>
<dbReference type="InterPro" id="IPR001789">
    <property type="entry name" value="Sig_transdc_resp-reg_receiver"/>
</dbReference>
<evidence type="ECO:0000256" key="9">
    <source>
        <dbReference type="SAM" id="Coils"/>
    </source>
</evidence>
<keyword evidence="7" id="KW-0804">Transcription</keyword>
<dbReference type="SUPFAM" id="SSF55874">
    <property type="entry name" value="ATPase domain of HSP90 chaperone/DNA topoisomerase II/histidine kinase"/>
    <property type="match status" value="1"/>
</dbReference>
<accession>A0A1I3ZC02</accession>
<evidence type="ECO:0000256" key="6">
    <source>
        <dbReference type="ARBA" id="ARBA00023125"/>
    </source>
</evidence>
<evidence type="ECO:0000256" key="2">
    <source>
        <dbReference type="ARBA" id="ARBA00012438"/>
    </source>
</evidence>
<dbReference type="InterPro" id="IPR036890">
    <property type="entry name" value="HATPase_C_sf"/>
</dbReference>
<reference evidence="12 13" key="1">
    <citation type="submission" date="2016-10" db="EMBL/GenBank/DDBJ databases">
        <authorList>
            <person name="de Groot N.N."/>
        </authorList>
    </citation>
    <scope>NUCLEOTIDE SEQUENCE [LARGE SCALE GENOMIC DNA]</scope>
    <source>
        <strain evidence="12 13">DSM 19981</strain>
    </source>
</reference>
<dbReference type="AlphaFoldDB" id="A0A1I3ZC02"/>
<feature type="domain" description="Histidine kinase" evidence="10">
    <location>
        <begin position="219"/>
        <end position="428"/>
    </location>
</feature>
<dbReference type="PROSITE" id="PS50109">
    <property type="entry name" value="HIS_KIN"/>
    <property type="match status" value="1"/>
</dbReference>
<evidence type="ECO:0000256" key="5">
    <source>
        <dbReference type="ARBA" id="ARBA00023015"/>
    </source>
</evidence>
<proteinExistence type="predicted"/>
<dbReference type="SMART" id="SM00388">
    <property type="entry name" value="HisKA"/>
    <property type="match status" value="1"/>
</dbReference>
<dbReference type="GO" id="GO:0000156">
    <property type="term" value="F:phosphorelay response regulator activity"/>
    <property type="evidence" value="ECO:0007669"/>
    <property type="project" value="TreeGrafter"/>
</dbReference>
<comment type="catalytic activity">
    <reaction evidence="1">
        <text>ATP + protein L-histidine = ADP + protein N-phospho-L-histidine.</text>
        <dbReference type="EC" id="2.7.13.3"/>
    </reaction>
</comment>
<dbReference type="InterPro" id="IPR036097">
    <property type="entry name" value="HisK_dim/P_sf"/>
</dbReference>
<evidence type="ECO:0000256" key="3">
    <source>
        <dbReference type="ARBA" id="ARBA00022553"/>
    </source>
</evidence>
<keyword evidence="6" id="KW-0238">DNA-binding</keyword>
<dbReference type="Pfam" id="PF00512">
    <property type="entry name" value="HisKA"/>
    <property type="match status" value="1"/>
</dbReference>
<feature type="modified residue" description="4-aspartylphosphate" evidence="8">
    <location>
        <position position="91"/>
    </location>
</feature>
<keyword evidence="4" id="KW-0902">Two-component regulatory system</keyword>
<keyword evidence="13" id="KW-1185">Reference proteome</keyword>
<dbReference type="EC" id="2.7.13.3" evidence="2"/>
<dbReference type="SUPFAM" id="SSF47384">
    <property type="entry name" value="Homodimeric domain of signal transducing histidine kinase"/>
    <property type="match status" value="1"/>
</dbReference>
<dbReference type="SMART" id="SM00448">
    <property type="entry name" value="REC"/>
    <property type="match status" value="1"/>
</dbReference>
<evidence type="ECO:0000256" key="1">
    <source>
        <dbReference type="ARBA" id="ARBA00000085"/>
    </source>
</evidence>
<evidence type="ECO:0000256" key="7">
    <source>
        <dbReference type="ARBA" id="ARBA00023163"/>
    </source>
</evidence>
<dbReference type="Pfam" id="PF00072">
    <property type="entry name" value="Response_reg"/>
    <property type="match status" value="1"/>
</dbReference>
<dbReference type="PANTHER" id="PTHR48111">
    <property type="entry name" value="REGULATOR OF RPOS"/>
    <property type="match status" value="1"/>
</dbReference>
<evidence type="ECO:0000256" key="4">
    <source>
        <dbReference type="ARBA" id="ARBA00023012"/>
    </source>
</evidence>
<dbReference type="GO" id="GO:0000976">
    <property type="term" value="F:transcription cis-regulatory region binding"/>
    <property type="evidence" value="ECO:0007669"/>
    <property type="project" value="TreeGrafter"/>
</dbReference>
<dbReference type="GO" id="GO:0032993">
    <property type="term" value="C:protein-DNA complex"/>
    <property type="evidence" value="ECO:0007669"/>
    <property type="project" value="TreeGrafter"/>
</dbReference>
<keyword evidence="5" id="KW-0805">Transcription regulation</keyword>